<feature type="non-terminal residue" evidence="1">
    <location>
        <position position="1"/>
    </location>
</feature>
<reference evidence="2 3" key="2">
    <citation type="submission" date="2024-05" db="EMBL/GenBank/DDBJ databases">
        <authorList>
            <person name="Chen Y."/>
            <person name="Shah S."/>
            <person name="Dougan E. K."/>
            <person name="Thang M."/>
            <person name="Chan C."/>
        </authorList>
    </citation>
    <scope>NUCLEOTIDE SEQUENCE [LARGE SCALE GENOMIC DNA]</scope>
</reference>
<evidence type="ECO:0000313" key="3">
    <source>
        <dbReference type="Proteomes" id="UP001152797"/>
    </source>
</evidence>
<organism evidence="1">
    <name type="scientific">Cladocopium goreaui</name>
    <dbReference type="NCBI Taxonomy" id="2562237"/>
    <lineage>
        <taxon>Eukaryota</taxon>
        <taxon>Sar</taxon>
        <taxon>Alveolata</taxon>
        <taxon>Dinophyceae</taxon>
        <taxon>Suessiales</taxon>
        <taxon>Symbiodiniaceae</taxon>
        <taxon>Cladocopium</taxon>
    </lineage>
</organism>
<gene>
    <name evidence="1" type="ORF">C1SCF055_LOCUS33942</name>
</gene>
<dbReference type="EMBL" id="CAMXCT020004301">
    <property type="protein sequence ID" value="CAL1161875.1"/>
    <property type="molecule type" value="Genomic_DNA"/>
</dbReference>
<evidence type="ECO:0000313" key="1">
    <source>
        <dbReference type="EMBL" id="CAI4008500.1"/>
    </source>
</evidence>
<reference evidence="1" key="1">
    <citation type="submission" date="2022-10" db="EMBL/GenBank/DDBJ databases">
        <authorList>
            <person name="Chen Y."/>
            <person name="Dougan E. K."/>
            <person name="Chan C."/>
            <person name="Rhodes N."/>
            <person name="Thang M."/>
        </authorList>
    </citation>
    <scope>NUCLEOTIDE SEQUENCE</scope>
</reference>
<dbReference type="Proteomes" id="UP001152797">
    <property type="component" value="Unassembled WGS sequence"/>
</dbReference>
<dbReference type="EMBL" id="CAMXCT030004301">
    <property type="protein sequence ID" value="CAL4795812.1"/>
    <property type="molecule type" value="Genomic_DNA"/>
</dbReference>
<protein>
    <submittedName>
        <fullName evidence="2">Anaphase-promoting complex subunit 1 N-terminal domain-containing protein</fullName>
    </submittedName>
</protein>
<sequence>MDEIKVTSKHLHSSGFTGRRTDALLSRAIFRQAIPRVEQLLAHCRDRKKSPNGLNSGKEFLLAGEITASADRYDKVIVGNYQVYATMYNIGDEVIDLCPDGIQMLVFALFRIWCKLQYISQPALPALHRLPQYFLRLNEASQLILHWGATQLFEVSVGGSPTWIGDAVANRFTLRCKDGQSFRCMAPLEAHSPRLAGVLSAVSFLCPKALAESLMSDVQ</sequence>
<comment type="caution">
    <text evidence="1">The sequence shown here is derived from an EMBL/GenBank/DDBJ whole genome shotgun (WGS) entry which is preliminary data.</text>
</comment>
<proteinExistence type="predicted"/>
<name>A0A9P1GCN3_9DINO</name>
<keyword evidence="3" id="KW-1185">Reference proteome</keyword>
<dbReference type="EMBL" id="CAMXCT010004301">
    <property type="protein sequence ID" value="CAI4008500.1"/>
    <property type="molecule type" value="Genomic_DNA"/>
</dbReference>
<evidence type="ECO:0000313" key="2">
    <source>
        <dbReference type="EMBL" id="CAL4795812.1"/>
    </source>
</evidence>
<accession>A0A9P1GCN3</accession>
<dbReference type="AlphaFoldDB" id="A0A9P1GCN3"/>